<dbReference type="Pfam" id="PF04909">
    <property type="entry name" value="Amidohydro_2"/>
    <property type="match status" value="1"/>
</dbReference>
<gene>
    <name evidence="6" type="ORF">D9611_010884</name>
</gene>
<comment type="caution">
    <text evidence="6">The sequence shown here is derived from an EMBL/GenBank/DDBJ whole genome shotgun (WGS) entry which is preliminary data.</text>
</comment>
<evidence type="ECO:0000259" key="5">
    <source>
        <dbReference type="Pfam" id="PF04909"/>
    </source>
</evidence>
<feature type="signal peptide" evidence="4">
    <location>
        <begin position="1"/>
        <end position="19"/>
    </location>
</feature>
<dbReference type="EMBL" id="JAACJK010000064">
    <property type="protein sequence ID" value="KAF5335135.1"/>
    <property type="molecule type" value="Genomic_DNA"/>
</dbReference>
<evidence type="ECO:0000256" key="4">
    <source>
        <dbReference type="SAM" id="SignalP"/>
    </source>
</evidence>
<dbReference type="InterPro" id="IPR032466">
    <property type="entry name" value="Metal_Hydrolase"/>
</dbReference>
<organism evidence="6 7">
    <name type="scientific">Ephemerocybe angulata</name>
    <dbReference type="NCBI Taxonomy" id="980116"/>
    <lineage>
        <taxon>Eukaryota</taxon>
        <taxon>Fungi</taxon>
        <taxon>Dikarya</taxon>
        <taxon>Basidiomycota</taxon>
        <taxon>Agaricomycotina</taxon>
        <taxon>Agaricomycetes</taxon>
        <taxon>Agaricomycetidae</taxon>
        <taxon>Agaricales</taxon>
        <taxon>Agaricineae</taxon>
        <taxon>Psathyrellaceae</taxon>
        <taxon>Ephemerocybe</taxon>
    </lineage>
</organism>
<keyword evidence="2 3" id="KW-0456">Lyase</keyword>
<evidence type="ECO:0000256" key="1">
    <source>
        <dbReference type="ARBA" id="ARBA00022793"/>
    </source>
</evidence>
<accession>A0A8H5C4P1</accession>
<dbReference type="AlphaFoldDB" id="A0A8H5C4P1"/>
<evidence type="ECO:0000256" key="3">
    <source>
        <dbReference type="RuleBase" id="RU366045"/>
    </source>
</evidence>
<protein>
    <recommendedName>
        <fullName evidence="5">Amidohydrolase-related domain-containing protein</fullName>
    </recommendedName>
</protein>
<dbReference type="GO" id="GO:0016831">
    <property type="term" value="F:carboxy-lyase activity"/>
    <property type="evidence" value="ECO:0007669"/>
    <property type="project" value="UniProtKB-KW"/>
</dbReference>
<dbReference type="Proteomes" id="UP000541558">
    <property type="component" value="Unassembled WGS sequence"/>
</dbReference>
<name>A0A8H5C4P1_9AGAR</name>
<reference evidence="6 7" key="1">
    <citation type="journal article" date="2020" name="ISME J.">
        <title>Uncovering the hidden diversity of litter-decomposition mechanisms in mushroom-forming fungi.</title>
        <authorList>
            <person name="Floudas D."/>
            <person name="Bentzer J."/>
            <person name="Ahren D."/>
            <person name="Johansson T."/>
            <person name="Persson P."/>
            <person name="Tunlid A."/>
        </authorList>
    </citation>
    <scope>NUCLEOTIDE SEQUENCE [LARGE SCALE GENOMIC DNA]</scope>
    <source>
        <strain evidence="6 7">CBS 175.51</strain>
    </source>
</reference>
<dbReference type="PANTHER" id="PTHR21240">
    <property type="entry name" value="2-AMINO-3-CARBOXYLMUCONATE-6-SEMIALDEHYDE DECARBOXYLASE"/>
    <property type="match status" value="1"/>
</dbReference>
<evidence type="ECO:0000313" key="7">
    <source>
        <dbReference type="Proteomes" id="UP000541558"/>
    </source>
</evidence>
<dbReference type="OrthoDB" id="2832284at2759"/>
<keyword evidence="1 3" id="KW-0210">Decarboxylase</keyword>
<dbReference type="GO" id="GO:0019748">
    <property type="term" value="P:secondary metabolic process"/>
    <property type="evidence" value="ECO:0007669"/>
    <property type="project" value="TreeGrafter"/>
</dbReference>
<proteinExistence type="inferred from homology"/>
<feature type="chain" id="PRO_5034007559" description="Amidohydrolase-related domain-containing protein" evidence="4">
    <location>
        <begin position="20"/>
        <end position="407"/>
    </location>
</feature>
<dbReference type="SUPFAM" id="SSF51556">
    <property type="entry name" value="Metallo-dependent hydrolases"/>
    <property type="match status" value="1"/>
</dbReference>
<evidence type="ECO:0000256" key="2">
    <source>
        <dbReference type="ARBA" id="ARBA00023239"/>
    </source>
</evidence>
<dbReference type="Gene3D" id="3.20.20.140">
    <property type="entry name" value="Metal-dependent hydrolases"/>
    <property type="match status" value="1"/>
</dbReference>
<dbReference type="InterPro" id="IPR032465">
    <property type="entry name" value="ACMSD"/>
</dbReference>
<keyword evidence="4" id="KW-0732">Signal</keyword>
<dbReference type="InterPro" id="IPR006680">
    <property type="entry name" value="Amidohydro-rel"/>
</dbReference>
<feature type="domain" description="Amidohydrolase-related" evidence="5">
    <location>
        <begin position="84"/>
        <end position="395"/>
    </location>
</feature>
<dbReference type="PANTHER" id="PTHR21240:SF32">
    <property type="entry name" value="AMIDOHYDROLASE-RELATED DOMAIN-CONTAINING PROTEIN"/>
    <property type="match status" value="1"/>
</dbReference>
<dbReference type="GO" id="GO:0016787">
    <property type="term" value="F:hydrolase activity"/>
    <property type="evidence" value="ECO:0007669"/>
    <property type="project" value="InterPro"/>
</dbReference>
<sequence>MKFGVLVSATVLAARLAHAVPTSIADAIMSRASRDGIDLSVLDTMPDILAAITDTYNERGVQYPQDDRKKAARVGSRGVGNIFDIHAHAEPDWYRKVAPFTGGNADRNDGGGTPSPAWNVSSHLDFMQTIGISHSILGFTSPSANAFLGDKERTVALARLINEQLAAYARTYPDSFNFFAAMPLPYTDEAITELKYAVQELGAVGVALMSNHEGHYLGYDSFTPFWQAMDGLGGRQVVYVHPTTPWLNVNETWIPANPYSDIDESRMEFYMETARTFIDLTLTQTIHNFTNTHFVLPHIGGAFPTMIDRVLKTVHTELYESSLEIYRTRFWWDSASPTYFHQINGLLAYDIPKANLLYGTDYPFISAAVTAADFDSIMAYPGLSDEEKEDLLSNNYKTLFGDKLHFQ</sequence>
<comment type="similarity">
    <text evidence="3">Belongs to the metallo-dependent hydrolases superfamily.</text>
</comment>
<keyword evidence="7" id="KW-1185">Reference proteome</keyword>
<evidence type="ECO:0000313" key="6">
    <source>
        <dbReference type="EMBL" id="KAF5335135.1"/>
    </source>
</evidence>
<dbReference type="GO" id="GO:0005829">
    <property type="term" value="C:cytosol"/>
    <property type="evidence" value="ECO:0007669"/>
    <property type="project" value="TreeGrafter"/>
</dbReference>